<protein>
    <submittedName>
        <fullName evidence="11">Transposase, IS605 OrfB family</fullName>
    </submittedName>
</protein>
<dbReference type="Pfam" id="PF12323">
    <property type="entry name" value="HTH_OrfB_IS605"/>
    <property type="match status" value="1"/>
</dbReference>
<dbReference type="GO" id="GO:0003677">
    <property type="term" value="F:DNA binding"/>
    <property type="evidence" value="ECO:0007669"/>
    <property type="project" value="UniProtKB-KW"/>
</dbReference>
<evidence type="ECO:0000256" key="7">
    <source>
        <dbReference type="ARBA" id="ARBA00023172"/>
    </source>
</evidence>
<keyword evidence="3" id="KW-0815">Transposition</keyword>
<dbReference type="NCBIfam" id="TIGR01766">
    <property type="entry name" value="IS200/IS605 family accessory protein TnpB-like domain"/>
    <property type="match status" value="1"/>
</dbReference>
<dbReference type="Proteomes" id="UP000001661">
    <property type="component" value="Chromosome"/>
</dbReference>
<dbReference type="Pfam" id="PF07282">
    <property type="entry name" value="Cas12f1-like_TNB"/>
    <property type="match status" value="1"/>
</dbReference>
<dbReference type="GO" id="GO:0032196">
    <property type="term" value="P:transposition"/>
    <property type="evidence" value="ECO:0007669"/>
    <property type="project" value="UniProtKB-KW"/>
</dbReference>
<dbReference type="OrthoDB" id="1551477at2"/>
<dbReference type="NCBIfam" id="NF038281">
    <property type="entry name" value="IS200_TnpB"/>
    <property type="match status" value="1"/>
</dbReference>
<evidence type="ECO:0000256" key="4">
    <source>
        <dbReference type="ARBA" id="ARBA00022723"/>
    </source>
</evidence>
<dbReference type="EMBL" id="CP002105">
    <property type="protein sequence ID" value="ADL12870.1"/>
    <property type="molecule type" value="Genomic_DNA"/>
</dbReference>
<dbReference type="HOGENOM" id="CLU_032903_0_0_9"/>
<dbReference type="RefSeq" id="WP_013278316.1">
    <property type="nucleotide sequence ID" value="NC_014378.1"/>
</dbReference>
<dbReference type="InterPro" id="IPR010095">
    <property type="entry name" value="Cas12f1-like_TNB"/>
</dbReference>
<evidence type="ECO:0000256" key="2">
    <source>
        <dbReference type="ARBA" id="ARBA00011044"/>
    </source>
</evidence>
<reference evidence="11 12" key="1">
    <citation type="journal article" date="2010" name="Stand. Genomic Sci.">
        <title>Complete genome sequence of Acetohalobium arabaticum type strain (Z-7288).</title>
        <authorList>
            <person name="Sikorski J."/>
            <person name="Lapidus A."/>
            <person name="Chertkov O."/>
            <person name="Lucas S."/>
            <person name="Copeland A."/>
            <person name="Glavina Del Rio T."/>
            <person name="Nolan M."/>
            <person name="Tice H."/>
            <person name="Cheng J.F."/>
            <person name="Han C."/>
            <person name="Brambilla E."/>
            <person name="Pitluck S."/>
            <person name="Liolios K."/>
            <person name="Ivanova N."/>
            <person name="Mavromatis K."/>
            <person name="Mikhailova N."/>
            <person name="Pati A."/>
            <person name="Bruce D."/>
            <person name="Detter C."/>
            <person name="Tapia R."/>
            <person name="Goodwin L."/>
            <person name="Chen A."/>
            <person name="Palaniappan K."/>
            <person name="Land M."/>
            <person name="Hauser L."/>
            <person name="Chang Y.J."/>
            <person name="Jeffries C.D."/>
            <person name="Rohde M."/>
            <person name="Goker M."/>
            <person name="Spring S."/>
            <person name="Woyke T."/>
            <person name="Bristow J."/>
            <person name="Eisen J.A."/>
            <person name="Markowitz V."/>
            <person name="Hugenholtz P."/>
            <person name="Kyrpides N.C."/>
            <person name="Klenk H.P."/>
        </authorList>
    </citation>
    <scope>NUCLEOTIDE SEQUENCE [LARGE SCALE GENOMIC DNA]</scope>
    <source>
        <strain evidence="12">ATCC 49924 / DSM 5501 / Z-7288</strain>
    </source>
</reference>
<dbReference type="InterPro" id="IPR053522">
    <property type="entry name" value="RNA-guided_endonuclease_TnpB"/>
</dbReference>
<comment type="similarity">
    <text evidence="1">In the C-terminal section; belongs to the transposase 35 family.</text>
</comment>
<keyword evidence="7" id="KW-0233">DNA recombination</keyword>
<evidence type="ECO:0000313" key="11">
    <source>
        <dbReference type="EMBL" id="ADL12870.1"/>
    </source>
</evidence>
<keyword evidence="6" id="KW-0238">DNA-binding</keyword>
<feature type="domain" description="Probable transposase IS891/IS1136/IS1341" evidence="8">
    <location>
        <begin position="177"/>
        <end position="282"/>
    </location>
</feature>
<dbReference type="NCBIfam" id="NF040570">
    <property type="entry name" value="guided_TnpB"/>
    <property type="match status" value="1"/>
</dbReference>
<dbReference type="STRING" id="574087.Acear_1357"/>
<proteinExistence type="inferred from homology"/>
<evidence type="ECO:0000256" key="1">
    <source>
        <dbReference type="ARBA" id="ARBA00008761"/>
    </source>
</evidence>
<gene>
    <name evidence="11" type="ordered locus">Acear_1357</name>
</gene>
<dbReference type="PANTHER" id="PTHR30405">
    <property type="entry name" value="TRANSPOSASE"/>
    <property type="match status" value="1"/>
</dbReference>
<evidence type="ECO:0000259" key="9">
    <source>
        <dbReference type="Pfam" id="PF07282"/>
    </source>
</evidence>
<dbReference type="PANTHER" id="PTHR30405:SF25">
    <property type="entry name" value="RNA-GUIDED DNA ENDONUCLEASE INSQ-RELATED"/>
    <property type="match status" value="1"/>
</dbReference>
<dbReference type="GO" id="GO:0006310">
    <property type="term" value="P:DNA recombination"/>
    <property type="evidence" value="ECO:0007669"/>
    <property type="project" value="UniProtKB-KW"/>
</dbReference>
<dbReference type="InterPro" id="IPR051399">
    <property type="entry name" value="RNA-guided_DNA_endo/Transpos"/>
</dbReference>
<name>D9QQS9_ACEAZ</name>
<dbReference type="AlphaFoldDB" id="D9QQS9"/>
<sequence length="371" mass="43665">MIKRFVPTKKGYKTRIYPNQEQKELINKTIGSCRWVYNYFLEKAKINGYESKTKYIKQLPQLKNEHVWLKEVDSIALQQAVRDLDQAFQNFFDGKQNYPQFKSKKHSRLSYRTQYFKRSSGTESIEIQNNKIKLPKLSWIEFNKHQEVKGNILNVTVSKEIDKYYISINLKDVIVTEVNYNQGEIGIDLGIKDFAITSDSEKIENPRHLQKYQDKLVRLQKKLARKEEGSNNWQKVKQKIVKLHRKIKNVRKDFLHKLSTRLVKENQLIAIENLNIKGMLKNSKLAKHIQDVSWSKFVNMLEYKGKWYNCIVEKVNNFFPSSQTCSECGKKNPKVKDLSVRNWVCKCGATHDRDLNASLNILKQAKKQLAD</sequence>
<comment type="similarity">
    <text evidence="2">In the N-terminal section; belongs to the transposase 2 family.</text>
</comment>
<evidence type="ECO:0000259" key="10">
    <source>
        <dbReference type="Pfam" id="PF12323"/>
    </source>
</evidence>
<evidence type="ECO:0000256" key="3">
    <source>
        <dbReference type="ARBA" id="ARBA00022578"/>
    </source>
</evidence>
<keyword evidence="5" id="KW-0862">Zinc</keyword>
<evidence type="ECO:0000256" key="5">
    <source>
        <dbReference type="ARBA" id="ARBA00022833"/>
    </source>
</evidence>
<dbReference type="KEGG" id="aar:Acear_1357"/>
<keyword evidence="12" id="KW-1185">Reference proteome</keyword>
<dbReference type="GO" id="GO:0046872">
    <property type="term" value="F:metal ion binding"/>
    <property type="evidence" value="ECO:0007669"/>
    <property type="project" value="UniProtKB-KW"/>
</dbReference>
<evidence type="ECO:0000259" key="8">
    <source>
        <dbReference type="Pfam" id="PF01385"/>
    </source>
</evidence>
<organism evidence="11 12">
    <name type="scientific">Acetohalobium arabaticum (strain ATCC 49924 / DSM 5501 / Z-7288)</name>
    <dbReference type="NCBI Taxonomy" id="574087"/>
    <lineage>
        <taxon>Bacteria</taxon>
        <taxon>Bacillati</taxon>
        <taxon>Bacillota</taxon>
        <taxon>Clostridia</taxon>
        <taxon>Halanaerobiales</taxon>
        <taxon>Halobacteroidaceae</taxon>
        <taxon>Acetohalobium</taxon>
    </lineage>
</organism>
<keyword evidence="4" id="KW-0479">Metal-binding</keyword>
<accession>D9QQS9</accession>
<feature type="domain" description="Cas12f1-like TNB" evidence="9">
    <location>
        <begin position="294"/>
        <end position="361"/>
    </location>
</feature>
<evidence type="ECO:0000313" key="12">
    <source>
        <dbReference type="Proteomes" id="UP000001661"/>
    </source>
</evidence>
<evidence type="ECO:0000256" key="6">
    <source>
        <dbReference type="ARBA" id="ARBA00023125"/>
    </source>
</evidence>
<dbReference type="Pfam" id="PF01385">
    <property type="entry name" value="OrfB_IS605"/>
    <property type="match status" value="1"/>
</dbReference>
<dbReference type="eggNOG" id="COG0675">
    <property type="taxonomic scope" value="Bacteria"/>
</dbReference>
<dbReference type="InterPro" id="IPR001959">
    <property type="entry name" value="Transposase"/>
</dbReference>
<feature type="domain" description="Transposase putative helix-turn-helix" evidence="10">
    <location>
        <begin position="9"/>
        <end position="45"/>
    </location>
</feature>
<dbReference type="InterPro" id="IPR021027">
    <property type="entry name" value="Transposase_put_HTH"/>
</dbReference>